<dbReference type="AlphaFoldDB" id="A0A484FJJ1"/>
<feature type="compositionally biased region" description="Polar residues" evidence="1">
    <location>
        <begin position="28"/>
        <end position="37"/>
    </location>
</feature>
<proteinExistence type="predicted"/>
<comment type="caution">
    <text evidence="2">The sequence shown here is derived from an EMBL/GenBank/DDBJ whole genome shotgun (WGS) entry which is preliminary data.</text>
</comment>
<evidence type="ECO:0000256" key="1">
    <source>
        <dbReference type="SAM" id="MobiDB-lite"/>
    </source>
</evidence>
<gene>
    <name evidence="2" type="ORF">Cob_v009657</name>
</gene>
<sequence>MRTTVQEPERSVTLFQKHLHRILDPVRTTDQNEALTKTSKKVNPPSTHTPGRYLGAAVVVFPITKEDFINFSPPRLRLRRPVHSLPLLSTRIKQGKEHQRNP</sequence>
<dbReference type="EMBL" id="AMCV02000028">
    <property type="protein sequence ID" value="TDZ17674.1"/>
    <property type="molecule type" value="Genomic_DNA"/>
</dbReference>
<name>A0A484FJJ1_COLOR</name>
<feature type="region of interest" description="Disordered" evidence="1">
    <location>
        <begin position="27"/>
        <end position="49"/>
    </location>
</feature>
<protein>
    <submittedName>
        <fullName evidence="2">Uncharacterized protein</fullName>
    </submittedName>
</protein>
<evidence type="ECO:0000313" key="2">
    <source>
        <dbReference type="EMBL" id="TDZ17674.1"/>
    </source>
</evidence>
<organism evidence="2 3">
    <name type="scientific">Colletotrichum orbiculare (strain 104-T / ATCC 96160 / CBS 514.97 / LARS 414 / MAFF 240422)</name>
    <name type="common">Cucumber anthracnose fungus</name>
    <name type="synonym">Colletotrichum lagenarium</name>
    <dbReference type="NCBI Taxonomy" id="1213857"/>
    <lineage>
        <taxon>Eukaryota</taxon>
        <taxon>Fungi</taxon>
        <taxon>Dikarya</taxon>
        <taxon>Ascomycota</taxon>
        <taxon>Pezizomycotina</taxon>
        <taxon>Sordariomycetes</taxon>
        <taxon>Hypocreomycetidae</taxon>
        <taxon>Glomerellales</taxon>
        <taxon>Glomerellaceae</taxon>
        <taxon>Colletotrichum</taxon>
        <taxon>Colletotrichum orbiculare species complex</taxon>
    </lineage>
</organism>
<dbReference type="Proteomes" id="UP000014480">
    <property type="component" value="Unassembled WGS sequence"/>
</dbReference>
<keyword evidence="3" id="KW-1185">Reference proteome</keyword>
<evidence type="ECO:0000313" key="3">
    <source>
        <dbReference type="Proteomes" id="UP000014480"/>
    </source>
</evidence>
<accession>A0A484FJJ1</accession>
<reference evidence="3" key="2">
    <citation type="journal article" date="2019" name="Mol. Plant Microbe Interact.">
        <title>Genome sequence resources for four phytopathogenic fungi from the Colletotrichum orbiculare species complex.</title>
        <authorList>
            <person name="Gan P."/>
            <person name="Tsushima A."/>
            <person name="Narusaka M."/>
            <person name="Narusaka Y."/>
            <person name="Takano Y."/>
            <person name="Kubo Y."/>
            <person name="Shirasu K."/>
        </authorList>
    </citation>
    <scope>GENOME REANNOTATION</scope>
    <source>
        <strain evidence="3">104-T / ATCC 96160 / CBS 514.97 / LARS 414 / MAFF 240422</strain>
    </source>
</reference>
<reference evidence="3" key="1">
    <citation type="journal article" date="2013" name="New Phytol.">
        <title>Comparative genomic and transcriptomic analyses reveal the hemibiotrophic stage shift of Colletotrichum fungi.</title>
        <authorList>
            <person name="Gan P."/>
            <person name="Ikeda K."/>
            <person name="Irieda H."/>
            <person name="Narusaka M."/>
            <person name="O'Connell R.J."/>
            <person name="Narusaka Y."/>
            <person name="Takano Y."/>
            <person name="Kubo Y."/>
            <person name="Shirasu K."/>
        </authorList>
    </citation>
    <scope>NUCLEOTIDE SEQUENCE [LARGE SCALE GENOMIC DNA]</scope>
    <source>
        <strain evidence="3">104-T / ATCC 96160 / CBS 514.97 / LARS 414 / MAFF 240422</strain>
    </source>
</reference>